<evidence type="ECO:0000256" key="3">
    <source>
        <dbReference type="ARBA" id="ARBA00012247"/>
    </source>
</evidence>
<comment type="subcellular location">
    <subcellularLocation>
        <location evidence="1">Cell membrane</location>
        <topology evidence="1">Lipid-anchor</topology>
        <topology evidence="1">GPI-anchor</topology>
    </subcellularLocation>
</comment>
<evidence type="ECO:0000256" key="10">
    <source>
        <dbReference type="SAM" id="SignalP"/>
    </source>
</evidence>
<dbReference type="GO" id="GO:0010215">
    <property type="term" value="P:cellulose microfibril organization"/>
    <property type="evidence" value="ECO:0007669"/>
    <property type="project" value="InterPro"/>
</dbReference>
<keyword evidence="4" id="KW-0472">Membrane</keyword>
<dbReference type="Pfam" id="PF03009">
    <property type="entry name" value="GDPD"/>
    <property type="match status" value="2"/>
</dbReference>
<feature type="signal peptide" evidence="10">
    <location>
        <begin position="1"/>
        <end position="21"/>
    </location>
</feature>
<organism evidence="12">
    <name type="scientific">Fagus sylvatica</name>
    <name type="common">Beechnut</name>
    <dbReference type="NCBI Taxonomy" id="28930"/>
    <lineage>
        <taxon>Eukaryota</taxon>
        <taxon>Viridiplantae</taxon>
        <taxon>Streptophyta</taxon>
        <taxon>Embryophyta</taxon>
        <taxon>Tracheophyta</taxon>
        <taxon>Spermatophyta</taxon>
        <taxon>Magnoliopsida</taxon>
        <taxon>eudicotyledons</taxon>
        <taxon>Gunneridae</taxon>
        <taxon>Pentapetalae</taxon>
        <taxon>rosids</taxon>
        <taxon>fabids</taxon>
        <taxon>Fagales</taxon>
        <taxon>Fagaceae</taxon>
        <taxon>Fagus</taxon>
    </lineage>
</organism>
<keyword evidence="6" id="KW-0319">Glycerol metabolism</keyword>
<dbReference type="InterPro" id="IPR056900">
    <property type="entry name" value="COB_C"/>
</dbReference>
<keyword evidence="7" id="KW-0325">Glycoprotein</keyword>
<protein>
    <recommendedName>
        <fullName evidence="3">glycerophosphodiester phosphodiesterase</fullName>
        <ecNumber evidence="3">3.1.4.46</ecNumber>
    </recommendedName>
</protein>
<name>A0A2N9ENP1_FAGSY</name>
<keyword evidence="5 10" id="KW-0732">Signal</keyword>
<dbReference type="Pfam" id="PF25079">
    <property type="entry name" value="COB_C"/>
    <property type="match status" value="2"/>
</dbReference>
<evidence type="ECO:0000256" key="8">
    <source>
        <dbReference type="ARBA" id="ARBA00023288"/>
    </source>
</evidence>
<sequence length="715" mass="79568">MGIVSILIFFFLTCSISPSYGYDPLDPNAKITITWDVVAENDATRDVKVSLYNFQLFRHVDSPGWKLNWGWKQDEVIWNMWGAEATEQGNCSRFKGGELPHCCEQKPVIVDLMPGARFNKQFSNCCKGGVLTSMIQDQTKSVAAFQMNINKPSVINKSESFMPQNFSLGLPGYTCGEPFEVPPTRHREDGGRRWTQAIETWNVTCMYSQFQASLTPKCCVSLSAFYNSTIVPCPQCSCQCQGLSGGKCVKSGETPSQLKLPPADSEEEPQPLVSCSSHMCPIRWNLVMLHPNFRSINQVFSFNYEPLNTYGTINDTGMFWGIQYYNEMLLQAGPNGNVQTEMLLAKDPNTFTFREGWTFPRKVSFNGDECVMPSPDDYPRLPNSAHSVTERPSLMQGRKCGWLNDPPLVCAHGGDSTKAFPNTMDAYRIALDSQVDCIEIDVSRSSDGVLFALHDRDLQRISGNSTSKVGHLSMKEVRLGDLAFLGTNPILTKPPVFITLDWTPVEASQLKGTDGFYSTKVSQVDQCGCGLHANGKVTHEKTNELDPSFVRTEDPYLAQIKELGSANQSAQKFHDESIPTIEDALKLISSSVRQVILDAKVGPPSYEKGLAKDILSIVGYIVMKDPSTGFRTNLLRMKGAGVVGVYHPLIDEMLVKILHGKNRKVYAWTVDDVDSMQNMLSERVDAVVTSNPSLLQRLMQDIRTQCLEDGFSLSQ</sequence>
<dbReference type="PROSITE" id="PS51704">
    <property type="entry name" value="GP_PDE"/>
    <property type="match status" value="1"/>
</dbReference>
<dbReference type="EC" id="3.1.4.46" evidence="3"/>
<dbReference type="CDD" id="cd08556">
    <property type="entry name" value="GDPD"/>
    <property type="match status" value="1"/>
</dbReference>
<dbReference type="GO" id="GO:0006071">
    <property type="term" value="P:glycerol metabolic process"/>
    <property type="evidence" value="ECO:0007669"/>
    <property type="project" value="UniProtKB-KW"/>
</dbReference>
<dbReference type="AlphaFoldDB" id="A0A2N9ENP1"/>
<dbReference type="GO" id="GO:0006629">
    <property type="term" value="P:lipid metabolic process"/>
    <property type="evidence" value="ECO:0007669"/>
    <property type="project" value="InterPro"/>
</dbReference>
<comment type="catalytic activity">
    <reaction evidence="9">
        <text>a sn-glycero-3-phosphodiester + H2O = an alcohol + sn-glycerol 3-phosphate + H(+)</text>
        <dbReference type="Rhea" id="RHEA:12969"/>
        <dbReference type="ChEBI" id="CHEBI:15377"/>
        <dbReference type="ChEBI" id="CHEBI:15378"/>
        <dbReference type="ChEBI" id="CHEBI:30879"/>
        <dbReference type="ChEBI" id="CHEBI:57597"/>
        <dbReference type="ChEBI" id="CHEBI:83408"/>
        <dbReference type="EC" id="3.1.4.46"/>
    </reaction>
</comment>
<feature type="chain" id="PRO_5014731359" description="glycerophosphodiester phosphodiesterase" evidence="10">
    <location>
        <begin position="22"/>
        <end position="715"/>
    </location>
</feature>
<evidence type="ECO:0000256" key="7">
    <source>
        <dbReference type="ARBA" id="ARBA00023180"/>
    </source>
</evidence>
<keyword evidence="4" id="KW-0336">GPI-anchor</keyword>
<gene>
    <name evidence="12" type="ORF">FSB_LOCUS4297</name>
</gene>
<dbReference type="EMBL" id="OIVN01000218">
    <property type="protein sequence ID" value="SPC76415.1"/>
    <property type="molecule type" value="Genomic_DNA"/>
</dbReference>
<evidence type="ECO:0000256" key="1">
    <source>
        <dbReference type="ARBA" id="ARBA00004609"/>
    </source>
</evidence>
<dbReference type="Pfam" id="PF04833">
    <property type="entry name" value="COBRA"/>
    <property type="match status" value="1"/>
</dbReference>
<accession>A0A2N9ENP1</accession>
<evidence type="ECO:0000256" key="6">
    <source>
        <dbReference type="ARBA" id="ARBA00022798"/>
    </source>
</evidence>
<evidence type="ECO:0000313" key="12">
    <source>
        <dbReference type="EMBL" id="SPC76415.1"/>
    </source>
</evidence>
<dbReference type="GO" id="GO:0098552">
    <property type="term" value="C:side of membrane"/>
    <property type="evidence" value="ECO:0007669"/>
    <property type="project" value="UniProtKB-KW"/>
</dbReference>
<dbReference type="Gene3D" id="3.20.20.190">
    <property type="entry name" value="Phosphatidylinositol (PI) phosphodiesterase"/>
    <property type="match status" value="2"/>
</dbReference>
<dbReference type="PANTHER" id="PTHR31673:SF30">
    <property type="entry name" value="COBRA-LIKE PROTEIN 6"/>
    <property type="match status" value="1"/>
</dbReference>
<feature type="domain" description="GP-PDE" evidence="11">
    <location>
        <begin position="407"/>
        <end position="699"/>
    </location>
</feature>
<dbReference type="SUPFAM" id="SSF51695">
    <property type="entry name" value="PLC-like phosphodiesterases"/>
    <property type="match status" value="1"/>
</dbReference>
<dbReference type="InterPro" id="IPR030395">
    <property type="entry name" value="GP_PDE_dom"/>
</dbReference>
<comment type="similarity">
    <text evidence="2">Belongs to the COBRA family.</text>
</comment>
<dbReference type="InterPro" id="IPR017946">
    <property type="entry name" value="PLC-like_Pdiesterase_TIM-brl"/>
</dbReference>
<dbReference type="PANTHER" id="PTHR31673">
    <property type="entry name" value="PROTEIN COBRA"/>
    <property type="match status" value="1"/>
</dbReference>
<dbReference type="GO" id="GO:0005886">
    <property type="term" value="C:plasma membrane"/>
    <property type="evidence" value="ECO:0007669"/>
    <property type="project" value="UniProtKB-SubCell"/>
</dbReference>
<proteinExistence type="inferred from homology"/>
<keyword evidence="8" id="KW-0449">Lipoprotein</keyword>
<evidence type="ECO:0000256" key="4">
    <source>
        <dbReference type="ARBA" id="ARBA00022622"/>
    </source>
</evidence>
<dbReference type="GO" id="GO:0008889">
    <property type="term" value="F:glycerophosphodiester phosphodiesterase activity"/>
    <property type="evidence" value="ECO:0007669"/>
    <property type="project" value="UniProtKB-EC"/>
</dbReference>
<dbReference type="GO" id="GO:0052324">
    <property type="term" value="P:plant-type cell wall cellulose biosynthetic process"/>
    <property type="evidence" value="ECO:0007669"/>
    <property type="project" value="TreeGrafter"/>
</dbReference>
<dbReference type="InterPro" id="IPR006918">
    <property type="entry name" value="COBRA_pln"/>
</dbReference>
<evidence type="ECO:0000259" key="11">
    <source>
        <dbReference type="PROSITE" id="PS51704"/>
    </source>
</evidence>
<evidence type="ECO:0000256" key="5">
    <source>
        <dbReference type="ARBA" id="ARBA00022729"/>
    </source>
</evidence>
<reference evidence="12" key="1">
    <citation type="submission" date="2018-02" db="EMBL/GenBank/DDBJ databases">
        <authorList>
            <person name="Cohen D.B."/>
            <person name="Kent A.D."/>
        </authorList>
    </citation>
    <scope>NUCLEOTIDE SEQUENCE</scope>
</reference>
<evidence type="ECO:0000256" key="9">
    <source>
        <dbReference type="ARBA" id="ARBA00047512"/>
    </source>
</evidence>
<evidence type="ECO:0000256" key="2">
    <source>
        <dbReference type="ARBA" id="ARBA00005507"/>
    </source>
</evidence>